<accession>A0A919RJB2</accession>
<evidence type="ECO:0000313" key="1">
    <source>
        <dbReference type="EMBL" id="GII94896.1"/>
    </source>
</evidence>
<sequence>MLTHISDETVAPGPPHDFRIRFRIGNTSQVTGVDVNSQICIDSAGQVTLETWGADDRFMVIRGRNYTSAAAAQASAEKWRAALMVAFAQLNIGADFGTRAPQGELTNAGRRLFEEEDADQPRQVLDNVHGILVFPSEPAAAFETAMPLTAVLSRPIEDIVSCASTLADQADLQLDDAQLVAHSLFASSFSETSADARFLMLMMAVETIIKRDDRSLTVVAHVNDLFKQTKQADLPVRERDALLGALRDLRKQSIGQAGQALASMLGDQQFADETPADFFKKCYTLRSQLVHGTVPRPSREVVGQRAATLQIMVGKLLSMATSLSNRVDEREDSA</sequence>
<keyword evidence="2" id="KW-1185">Reference proteome</keyword>
<evidence type="ECO:0008006" key="3">
    <source>
        <dbReference type="Google" id="ProtNLM"/>
    </source>
</evidence>
<proteinExistence type="predicted"/>
<gene>
    <name evidence="1" type="ORF">Ssi02_51270</name>
</gene>
<name>A0A919RJB2_9ACTN</name>
<reference evidence="1" key="1">
    <citation type="submission" date="2021-01" db="EMBL/GenBank/DDBJ databases">
        <title>Whole genome shotgun sequence of Sinosporangium siamense NBRC 109515.</title>
        <authorList>
            <person name="Komaki H."/>
            <person name="Tamura T."/>
        </authorList>
    </citation>
    <scope>NUCLEOTIDE SEQUENCE</scope>
    <source>
        <strain evidence="1">NBRC 109515</strain>
    </source>
</reference>
<protein>
    <recommendedName>
        <fullName evidence="3">Apea-like HEPN domain-containing protein</fullName>
    </recommendedName>
</protein>
<comment type="caution">
    <text evidence="1">The sequence shown here is derived from an EMBL/GenBank/DDBJ whole genome shotgun (WGS) entry which is preliminary data.</text>
</comment>
<dbReference type="Proteomes" id="UP000606172">
    <property type="component" value="Unassembled WGS sequence"/>
</dbReference>
<organism evidence="1 2">
    <name type="scientific">Sinosporangium siamense</name>
    <dbReference type="NCBI Taxonomy" id="1367973"/>
    <lineage>
        <taxon>Bacteria</taxon>
        <taxon>Bacillati</taxon>
        <taxon>Actinomycetota</taxon>
        <taxon>Actinomycetes</taxon>
        <taxon>Streptosporangiales</taxon>
        <taxon>Streptosporangiaceae</taxon>
        <taxon>Sinosporangium</taxon>
    </lineage>
</organism>
<dbReference type="AlphaFoldDB" id="A0A919RJB2"/>
<dbReference type="EMBL" id="BOOW01000031">
    <property type="protein sequence ID" value="GII94896.1"/>
    <property type="molecule type" value="Genomic_DNA"/>
</dbReference>
<evidence type="ECO:0000313" key="2">
    <source>
        <dbReference type="Proteomes" id="UP000606172"/>
    </source>
</evidence>